<evidence type="ECO:0008006" key="3">
    <source>
        <dbReference type="Google" id="ProtNLM"/>
    </source>
</evidence>
<accession>A0ABR7HH32</accession>
<keyword evidence="2" id="KW-1185">Reference proteome</keyword>
<gene>
    <name evidence="1" type="ORF">H8S75_31515</name>
</gene>
<evidence type="ECO:0000313" key="1">
    <source>
        <dbReference type="EMBL" id="MBC5712431.1"/>
    </source>
</evidence>
<dbReference type="Proteomes" id="UP000634672">
    <property type="component" value="Unassembled WGS sequence"/>
</dbReference>
<proteinExistence type="predicted"/>
<organism evidence="1 2">
    <name type="scientific">Hungatella hominis</name>
    <dbReference type="NCBI Taxonomy" id="2763050"/>
    <lineage>
        <taxon>Bacteria</taxon>
        <taxon>Bacillati</taxon>
        <taxon>Bacillota</taxon>
        <taxon>Clostridia</taxon>
        <taxon>Lachnospirales</taxon>
        <taxon>Lachnospiraceae</taxon>
        <taxon>Hungatella</taxon>
    </lineage>
</organism>
<comment type="caution">
    <text evidence="1">The sequence shown here is derived from an EMBL/GenBank/DDBJ whole genome shotgun (WGS) entry which is preliminary data.</text>
</comment>
<dbReference type="RefSeq" id="WP_187024846.1">
    <property type="nucleotide sequence ID" value="NZ_JACOPB010000035.1"/>
</dbReference>
<protein>
    <recommendedName>
        <fullName evidence="3">HK97 gp10 family phage protein</fullName>
    </recommendedName>
</protein>
<reference evidence="1 2" key="1">
    <citation type="submission" date="2020-08" db="EMBL/GenBank/DDBJ databases">
        <title>Genome public.</title>
        <authorList>
            <person name="Liu C."/>
            <person name="Sun Q."/>
        </authorList>
    </citation>
    <scope>NUCLEOTIDE SEQUENCE [LARGE SCALE GENOMIC DNA]</scope>
    <source>
        <strain evidence="1 2">NSJ-66</strain>
    </source>
</reference>
<evidence type="ECO:0000313" key="2">
    <source>
        <dbReference type="Proteomes" id="UP000634672"/>
    </source>
</evidence>
<name>A0ABR7HH32_9FIRM</name>
<dbReference type="EMBL" id="JACOPB010000035">
    <property type="protein sequence ID" value="MBC5712431.1"/>
    <property type="molecule type" value="Genomic_DNA"/>
</dbReference>
<sequence length="133" mass="15208">MSVEIRGLEDLQKAIANAYSGAQAKRIRKQALNAGGDVVVEQMKKNFESFQGAGYSKEEIMRTDARTKNDVEELKIGWNGEHDRWRIVHLNEFGYTKKGKQYTPRGFGVIAKTVEQSKEEYLHTVADEMRRSL</sequence>